<name>A0A1L9RJP5_ASPWE</name>
<dbReference type="InterPro" id="IPR047288">
    <property type="entry name" value="Tudor_SGF29_rpt1"/>
</dbReference>
<dbReference type="Proteomes" id="UP000184383">
    <property type="component" value="Unassembled WGS sequence"/>
</dbReference>
<evidence type="ECO:0000313" key="7">
    <source>
        <dbReference type="EMBL" id="OJJ35160.1"/>
    </source>
</evidence>
<dbReference type="PROSITE" id="PS51518">
    <property type="entry name" value="SGF29_C"/>
    <property type="match status" value="1"/>
</dbReference>
<reference evidence="8" key="1">
    <citation type="journal article" date="2017" name="Genome Biol.">
        <title>Comparative genomics reveals high biological diversity and specific adaptations in the industrially and medically important fungal genus Aspergillus.</title>
        <authorList>
            <person name="de Vries R.P."/>
            <person name="Riley R."/>
            <person name="Wiebenga A."/>
            <person name="Aguilar-Osorio G."/>
            <person name="Amillis S."/>
            <person name="Uchima C.A."/>
            <person name="Anderluh G."/>
            <person name="Asadollahi M."/>
            <person name="Askin M."/>
            <person name="Barry K."/>
            <person name="Battaglia E."/>
            <person name="Bayram O."/>
            <person name="Benocci T."/>
            <person name="Braus-Stromeyer S.A."/>
            <person name="Caldana C."/>
            <person name="Canovas D."/>
            <person name="Cerqueira G.C."/>
            <person name="Chen F."/>
            <person name="Chen W."/>
            <person name="Choi C."/>
            <person name="Clum A."/>
            <person name="Dos Santos R.A."/>
            <person name="Damasio A.R."/>
            <person name="Diallinas G."/>
            <person name="Emri T."/>
            <person name="Fekete E."/>
            <person name="Flipphi M."/>
            <person name="Freyberg S."/>
            <person name="Gallo A."/>
            <person name="Gournas C."/>
            <person name="Habgood R."/>
            <person name="Hainaut M."/>
            <person name="Harispe M.L."/>
            <person name="Henrissat B."/>
            <person name="Hilden K.S."/>
            <person name="Hope R."/>
            <person name="Hossain A."/>
            <person name="Karabika E."/>
            <person name="Karaffa L."/>
            <person name="Karanyi Z."/>
            <person name="Krasevec N."/>
            <person name="Kuo A."/>
            <person name="Kusch H."/>
            <person name="LaButti K."/>
            <person name="Lagendijk E.L."/>
            <person name="Lapidus A."/>
            <person name="Levasseur A."/>
            <person name="Lindquist E."/>
            <person name="Lipzen A."/>
            <person name="Logrieco A.F."/>
            <person name="MacCabe A."/>
            <person name="Maekelae M.R."/>
            <person name="Malavazi I."/>
            <person name="Melin P."/>
            <person name="Meyer V."/>
            <person name="Mielnichuk N."/>
            <person name="Miskei M."/>
            <person name="Molnar A.P."/>
            <person name="Mule G."/>
            <person name="Ngan C.Y."/>
            <person name="Orejas M."/>
            <person name="Orosz E."/>
            <person name="Ouedraogo J.P."/>
            <person name="Overkamp K.M."/>
            <person name="Park H.-S."/>
            <person name="Perrone G."/>
            <person name="Piumi F."/>
            <person name="Punt P.J."/>
            <person name="Ram A.F."/>
            <person name="Ramon A."/>
            <person name="Rauscher S."/>
            <person name="Record E."/>
            <person name="Riano-Pachon D.M."/>
            <person name="Robert V."/>
            <person name="Roehrig J."/>
            <person name="Ruller R."/>
            <person name="Salamov A."/>
            <person name="Salih N.S."/>
            <person name="Samson R.A."/>
            <person name="Sandor E."/>
            <person name="Sanguinetti M."/>
            <person name="Schuetze T."/>
            <person name="Sepcic K."/>
            <person name="Shelest E."/>
            <person name="Sherlock G."/>
            <person name="Sophianopoulou V."/>
            <person name="Squina F.M."/>
            <person name="Sun H."/>
            <person name="Susca A."/>
            <person name="Todd R.B."/>
            <person name="Tsang A."/>
            <person name="Unkles S.E."/>
            <person name="van de Wiele N."/>
            <person name="van Rossen-Uffink D."/>
            <person name="Oliveira J.V."/>
            <person name="Vesth T.C."/>
            <person name="Visser J."/>
            <person name="Yu J.-H."/>
            <person name="Zhou M."/>
            <person name="Andersen M.R."/>
            <person name="Archer D.B."/>
            <person name="Baker S.E."/>
            <person name="Benoit I."/>
            <person name="Brakhage A.A."/>
            <person name="Braus G.H."/>
            <person name="Fischer R."/>
            <person name="Frisvad J.C."/>
            <person name="Goldman G.H."/>
            <person name="Houbraken J."/>
            <person name="Oakley B."/>
            <person name="Pocsi I."/>
            <person name="Scazzocchio C."/>
            <person name="Seiboth B."/>
            <person name="vanKuyk P.A."/>
            <person name="Wortman J."/>
            <person name="Dyer P.S."/>
            <person name="Grigoriev I.V."/>
        </authorList>
    </citation>
    <scope>NUCLEOTIDE SEQUENCE [LARGE SCALE GENOMIC DNA]</scope>
    <source>
        <strain evidence="8">DTO 134E9</strain>
    </source>
</reference>
<protein>
    <recommendedName>
        <fullName evidence="6">SGF29 C-terminal domain-containing protein</fullName>
    </recommendedName>
</protein>
<evidence type="ECO:0000256" key="5">
    <source>
        <dbReference type="SAM" id="MobiDB-lite"/>
    </source>
</evidence>
<keyword evidence="3" id="KW-0804">Transcription</keyword>
<feature type="region of interest" description="Disordered" evidence="5">
    <location>
        <begin position="289"/>
        <end position="381"/>
    </location>
</feature>
<gene>
    <name evidence="7" type="ORF">ASPWEDRAFT_40337</name>
</gene>
<feature type="compositionally biased region" description="Basic residues" evidence="5">
    <location>
        <begin position="143"/>
        <end position="154"/>
    </location>
</feature>
<feature type="domain" description="SGF29 C-terminal" evidence="6">
    <location>
        <begin position="380"/>
        <end position="514"/>
    </location>
</feature>
<dbReference type="STRING" id="1073089.A0A1L9RJP5"/>
<dbReference type="CDD" id="cd20394">
    <property type="entry name" value="Tudor_SGF29_rpt2"/>
    <property type="match status" value="1"/>
</dbReference>
<organism evidence="7 8">
    <name type="scientific">Aspergillus wentii DTO 134E9</name>
    <dbReference type="NCBI Taxonomy" id="1073089"/>
    <lineage>
        <taxon>Eukaryota</taxon>
        <taxon>Fungi</taxon>
        <taxon>Dikarya</taxon>
        <taxon>Ascomycota</taxon>
        <taxon>Pezizomycotina</taxon>
        <taxon>Eurotiomycetes</taxon>
        <taxon>Eurotiomycetidae</taxon>
        <taxon>Eurotiales</taxon>
        <taxon>Aspergillaceae</taxon>
        <taxon>Aspergillus</taxon>
        <taxon>Aspergillus subgen. Cremei</taxon>
    </lineage>
</organism>
<keyword evidence="8" id="KW-1185">Reference proteome</keyword>
<keyword evidence="2" id="KW-0805">Transcription regulation</keyword>
<dbReference type="InterPro" id="IPR010750">
    <property type="entry name" value="SGF29_tudor-like_dom"/>
</dbReference>
<dbReference type="Pfam" id="PF07039">
    <property type="entry name" value="SGF29_Tudor"/>
    <property type="match status" value="1"/>
</dbReference>
<dbReference type="InterPro" id="IPR037802">
    <property type="entry name" value="SGF29"/>
</dbReference>
<dbReference type="FunFam" id="2.30.30.140:FF:000055">
    <property type="entry name" value="SAGA complex component"/>
    <property type="match status" value="1"/>
</dbReference>
<feature type="region of interest" description="Disordered" evidence="5">
    <location>
        <begin position="126"/>
        <end position="203"/>
    </location>
</feature>
<comment type="subcellular location">
    <subcellularLocation>
        <location evidence="1">Nucleus</location>
    </subcellularLocation>
</comment>
<evidence type="ECO:0000256" key="2">
    <source>
        <dbReference type="ARBA" id="ARBA00023015"/>
    </source>
</evidence>
<accession>A0A1L9RJP5</accession>
<dbReference type="PANTHER" id="PTHR21539">
    <property type="entry name" value="SAGA-ASSOCIATED FACTOR 29"/>
    <property type="match status" value="1"/>
</dbReference>
<dbReference type="GO" id="GO:0005634">
    <property type="term" value="C:nucleus"/>
    <property type="evidence" value="ECO:0007669"/>
    <property type="project" value="UniProtKB-SubCell"/>
</dbReference>
<proteinExistence type="predicted"/>
<evidence type="ECO:0000313" key="8">
    <source>
        <dbReference type="Proteomes" id="UP000184383"/>
    </source>
</evidence>
<feature type="compositionally biased region" description="Polar residues" evidence="5">
    <location>
        <begin position="342"/>
        <end position="351"/>
    </location>
</feature>
<feature type="compositionally biased region" description="Low complexity" evidence="5">
    <location>
        <begin position="155"/>
        <end position="173"/>
    </location>
</feature>
<dbReference type="GO" id="GO:0000124">
    <property type="term" value="C:SAGA complex"/>
    <property type="evidence" value="ECO:0007669"/>
    <property type="project" value="InterPro"/>
</dbReference>
<dbReference type="GeneID" id="63751146"/>
<evidence type="ECO:0000259" key="6">
    <source>
        <dbReference type="PROSITE" id="PS51518"/>
    </source>
</evidence>
<dbReference type="AlphaFoldDB" id="A0A1L9RJP5"/>
<evidence type="ECO:0000256" key="1">
    <source>
        <dbReference type="ARBA" id="ARBA00004123"/>
    </source>
</evidence>
<sequence length="514" mass="55696">MPPTNRCLRSGAKRLPPNRDATRTAEAGRSPADAFGQNSRQQAGELIDSRAPVYASPPQTQTPPVHGPDRALGKNSSPPAVEPQPSDSSPGGRPHSERQGAARGTRSARQELVSAFDWEELKIASSKAPGVAVSGTSNGPQQKNKKKQKQKQPKQSKQPEQLPEQQPEALPEESSLASAEMSRNRPRGPPMPRDNGLAANEETDMWNKILQDLRKAKEKNDKQKALAEQIATLNEKIGKEGGKPTLAEHNQLDGLYRQMLKLCEEERAILVDEPSDVIKNLGLLTALRQASEAEAPAHRATALSKSRKKRNEVDGPATESPGPTGSSVSDKASRTKGGAVPRSTSVSSNQAREGRESRDNGIAVKTEEGTESTKGTVAERSGHLTVGAEVVFKHNKNKQGVEGEGIQCIIKGISGDGHKKRYDVQDPEPNENGEQGAVYKTTAVSLIPIPQIGTPLPSFSVGKQVLARYPDTTTFYRAEVMGSKKDAYRLKFEGEEDDKEMEVDKRFVLDIPSK</sequence>
<evidence type="ECO:0000256" key="3">
    <source>
        <dbReference type="ARBA" id="ARBA00023163"/>
    </source>
</evidence>
<evidence type="ECO:0000256" key="4">
    <source>
        <dbReference type="ARBA" id="ARBA00023242"/>
    </source>
</evidence>
<dbReference type="OrthoDB" id="10265994at2759"/>
<dbReference type="Gene3D" id="2.30.30.140">
    <property type="match status" value="1"/>
</dbReference>
<dbReference type="InterPro" id="IPR047287">
    <property type="entry name" value="Tudor_SGF29_rpt2"/>
</dbReference>
<dbReference type="CDD" id="cd20393">
    <property type="entry name" value="Tudor_SGF29_rpt1"/>
    <property type="match status" value="1"/>
</dbReference>
<dbReference type="PANTHER" id="PTHR21539:SF0">
    <property type="entry name" value="SAGA-ASSOCIATED FACTOR 29"/>
    <property type="match status" value="1"/>
</dbReference>
<dbReference type="EMBL" id="KV878212">
    <property type="protein sequence ID" value="OJJ35160.1"/>
    <property type="molecule type" value="Genomic_DNA"/>
</dbReference>
<feature type="compositionally biased region" description="Polar residues" evidence="5">
    <location>
        <begin position="321"/>
        <end position="330"/>
    </location>
</feature>
<dbReference type="VEuPathDB" id="FungiDB:ASPWEDRAFT_40337"/>
<keyword evidence="4" id="KW-0539">Nucleus</keyword>
<feature type="region of interest" description="Disordered" evidence="5">
    <location>
        <begin position="1"/>
        <end position="111"/>
    </location>
</feature>
<dbReference type="RefSeq" id="XP_040688836.1">
    <property type="nucleotide sequence ID" value="XM_040835298.1"/>
</dbReference>